<accession>A0A916EMY4</accession>
<dbReference type="SMR" id="A0A916EMY4"/>
<dbReference type="VEuPathDB" id="FungiDB:RhiirFUN_011860"/>
<dbReference type="EMBL" id="CAGKOT010000109">
    <property type="protein sequence ID" value="CAB5396102.1"/>
    <property type="molecule type" value="Genomic_DNA"/>
</dbReference>
<organism evidence="2 3">
    <name type="scientific">Rhizophagus irregularis</name>
    <dbReference type="NCBI Taxonomy" id="588596"/>
    <lineage>
        <taxon>Eukaryota</taxon>
        <taxon>Fungi</taxon>
        <taxon>Fungi incertae sedis</taxon>
        <taxon>Mucoromycota</taxon>
        <taxon>Glomeromycotina</taxon>
        <taxon>Glomeromycetes</taxon>
        <taxon>Glomerales</taxon>
        <taxon>Glomeraceae</taxon>
        <taxon>Rhizophagus</taxon>
    </lineage>
</organism>
<proteinExistence type="predicted"/>
<reference evidence="2" key="1">
    <citation type="submission" date="2020-05" db="EMBL/GenBank/DDBJ databases">
        <authorList>
            <person name="Rincon C."/>
            <person name="Sanders R I."/>
            <person name="Robbins C."/>
            <person name="Chaturvedi A."/>
        </authorList>
    </citation>
    <scope>NUCLEOTIDE SEQUENCE</scope>
    <source>
        <strain evidence="2">CHB12</strain>
    </source>
</reference>
<evidence type="ECO:0000313" key="2">
    <source>
        <dbReference type="EMBL" id="CAB5396102.1"/>
    </source>
</evidence>
<evidence type="ECO:0000313" key="3">
    <source>
        <dbReference type="Proteomes" id="UP000684084"/>
    </source>
</evidence>
<protein>
    <recommendedName>
        <fullName evidence="1">AB hydrolase-1 domain-containing protein</fullName>
    </recommendedName>
</protein>
<dbReference type="Pfam" id="PF00561">
    <property type="entry name" value="Abhydrolase_1"/>
    <property type="match status" value="1"/>
</dbReference>
<dbReference type="SUPFAM" id="SSF53474">
    <property type="entry name" value="alpha/beta-Hydrolases"/>
    <property type="match status" value="1"/>
</dbReference>
<feature type="domain" description="AB hydrolase-1" evidence="1">
    <location>
        <begin position="71"/>
        <end position="302"/>
    </location>
</feature>
<dbReference type="Proteomes" id="UP000684084">
    <property type="component" value="Unassembled WGS sequence"/>
</dbReference>
<sequence>MANISSSDTAAAAVNVTVTTTDIRQPHVSSTTIVESGHCEVGKSFGMGSYFNLKHTIKIYYEIHGIGPNKLLFIMGLNNTAESWDHQINYFGNHPDYQVCVFDNRGVGYSDAPAGFYSTSQMAHDVIDLCEYLGWTKNIHLIGVSMGGMISQELVLAKPQYFKSLCLTSTTPGMTLPPLLCVTTLSKLMFIRNPLDKIDIVVKLLFPNEWLRAPAPPGSSHATNEEHILETYRQRIAKRGIQPVNGAIGQMAACIRHYCSPSRLHRIKCYISQILVITGTLDNLINPANSHYLAKQLNADFECWEGSGHALPNEQAERYNNLLDLHFRKSGLINTDD</sequence>
<evidence type="ECO:0000259" key="1">
    <source>
        <dbReference type="Pfam" id="PF00561"/>
    </source>
</evidence>
<dbReference type="OrthoDB" id="19657at2759"/>
<comment type="caution">
    <text evidence="2">The sequence shown here is derived from an EMBL/GenBank/DDBJ whole genome shotgun (WGS) entry which is preliminary data.</text>
</comment>
<dbReference type="PANTHER" id="PTHR43433:SF5">
    <property type="entry name" value="AB HYDROLASE-1 DOMAIN-CONTAINING PROTEIN"/>
    <property type="match status" value="1"/>
</dbReference>
<dbReference type="AlphaFoldDB" id="A0A916EMY4"/>
<gene>
    <name evidence="2" type="ORF">CHRIB12_LOCUS24175</name>
</gene>
<dbReference type="InterPro" id="IPR029058">
    <property type="entry name" value="AB_hydrolase_fold"/>
</dbReference>
<dbReference type="InterPro" id="IPR000073">
    <property type="entry name" value="AB_hydrolase_1"/>
</dbReference>
<dbReference type="Gene3D" id="3.40.50.1820">
    <property type="entry name" value="alpha/beta hydrolase"/>
    <property type="match status" value="1"/>
</dbReference>
<dbReference type="PANTHER" id="PTHR43433">
    <property type="entry name" value="HYDROLASE, ALPHA/BETA FOLD FAMILY PROTEIN"/>
    <property type="match status" value="1"/>
</dbReference>
<name>A0A916EMY4_9GLOM</name>
<dbReference type="InterPro" id="IPR050471">
    <property type="entry name" value="AB_hydrolase"/>
</dbReference>